<dbReference type="AlphaFoldDB" id="A0A7Y9EA60"/>
<sequence>MAQDRSFEESALVLGRDLRADGYRDLAAALLEVVPETGTVRDDAHRALVAERLHGISAADHVPSRFRERATQLASLASADATIRHGRTGTVWIAWEGRDSDNAEDPVGEHGPQPGYWVSWQSDRGQVDWCEDGPYCADLRDALAWARARTDAVIVRPAWDENTHYWAGRGHDRRNLPPLDESRA</sequence>
<evidence type="ECO:0000313" key="1">
    <source>
        <dbReference type="EMBL" id="NYD43857.1"/>
    </source>
</evidence>
<dbReference type="RefSeq" id="WP_179665326.1">
    <property type="nucleotide sequence ID" value="NZ_JACCBG010000001.1"/>
</dbReference>
<dbReference type="EMBL" id="JACCBG010000001">
    <property type="protein sequence ID" value="NYD43857.1"/>
    <property type="molecule type" value="Genomic_DNA"/>
</dbReference>
<name>A0A7Y9EA60_9ACTN</name>
<gene>
    <name evidence="1" type="ORF">BJZ21_003940</name>
</gene>
<dbReference type="Proteomes" id="UP000535511">
    <property type="component" value="Unassembled WGS sequence"/>
</dbReference>
<accession>A0A7Y9EA60</accession>
<keyword evidence="2" id="KW-1185">Reference proteome</keyword>
<protein>
    <submittedName>
        <fullName evidence="1">Uncharacterized protein</fullName>
    </submittedName>
</protein>
<proteinExistence type="predicted"/>
<dbReference type="InterPro" id="IPR011990">
    <property type="entry name" value="TPR-like_helical_dom_sf"/>
</dbReference>
<evidence type="ECO:0000313" key="2">
    <source>
        <dbReference type="Proteomes" id="UP000535511"/>
    </source>
</evidence>
<dbReference type="Gene3D" id="1.25.40.10">
    <property type="entry name" value="Tetratricopeptide repeat domain"/>
    <property type="match status" value="1"/>
</dbReference>
<comment type="caution">
    <text evidence="1">The sequence shown here is derived from an EMBL/GenBank/DDBJ whole genome shotgun (WGS) entry which is preliminary data.</text>
</comment>
<organism evidence="1 2">
    <name type="scientific">Nocardioides panaciterrulae</name>
    <dbReference type="NCBI Taxonomy" id="661492"/>
    <lineage>
        <taxon>Bacteria</taxon>
        <taxon>Bacillati</taxon>
        <taxon>Actinomycetota</taxon>
        <taxon>Actinomycetes</taxon>
        <taxon>Propionibacteriales</taxon>
        <taxon>Nocardioidaceae</taxon>
        <taxon>Nocardioides</taxon>
    </lineage>
</organism>
<reference evidence="1 2" key="1">
    <citation type="submission" date="2020-07" db="EMBL/GenBank/DDBJ databases">
        <title>Sequencing the genomes of 1000 actinobacteria strains.</title>
        <authorList>
            <person name="Klenk H.-P."/>
        </authorList>
    </citation>
    <scope>NUCLEOTIDE SEQUENCE [LARGE SCALE GENOMIC DNA]</scope>
    <source>
        <strain evidence="1 2">DSM 21350</strain>
    </source>
</reference>